<keyword evidence="4" id="KW-1003">Cell membrane</keyword>
<dbReference type="PANTHER" id="PTHR43298">
    <property type="entry name" value="MULTIDRUG RESISTANCE PROTEIN NORM-RELATED"/>
    <property type="match status" value="1"/>
</dbReference>
<dbReference type="Pfam" id="PF01554">
    <property type="entry name" value="MatE"/>
    <property type="match status" value="3"/>
</dbReference>
<accession>A0A1F5FFH6</accession>
<dbReference type="GO" id="GO:0042910">
    <property type="term" value="F:xenobiotic transmembrane transporter activity"/>
    <property type="evidence" value="ECO:0007669"/>
    <property type="project" value="InterPro"/>
</dbReference>
<feature type="transmembrane region" description="Helical" evidence="10">
    <location>
        <begin position="12"/>
        <end position="35"/>
    </location>
</feature>
<keyword evidence="5 10" id="KW-0812">Transmembrane</keyword>
<dbReference type="Proteomes" id="UP000177187">
    <property type="component" value="Unassembled WGS sequence"/>
</dbReference>
<evidence type="ECO:0000256" key="2">
    <source>
        <dbReference type="ARBA" id="ARBA00022448"/>
    </source>
</evidence>
<dbReference type="CDD" id="cd13137">
    <property type="entry name" value="MATE_NorM_like"/>
    <property type="match status" value="1"/>
</dbReference>
<feature type="transmembrane region" description="Helical" evidence="10">
    <location>
        <begin position="87"/>
        <end position="107"/>
    </location>
</feature>
<keyword evidence="8 10" id="KW-0472">Membrane</keyword>
<feature type="transmembrane region" description="Helical" evidence="10">
    <location>
        <begin position="55"/>
        <end position="75"/>
    </location>
</feature>
<evidence type="ECO:0000256" key="5">
    <source>
        <dbReference type="ARBA" id="ARBA00022692"/>
    </source>
</evidence>
<feature type="transmembrane region" description="Helical" evidence="10">
    <location>
        <begin position="309"/>
        <end position="333"/>
    </location>
</feature>
<evidence type="ECO:0000256" key="3">
    <source>
        <dbReference type="ARBA" id="ARBA00022449"/>
    </source>
</evidence>
<dbReference type="STRING" id="1817816.A2Y64_00075"/>
<evidence type="ECO:0000256" key="8">
    <source>
        <dbReference type="ARBA" id="ARBA00023136"/>
    </source>
</evidence>
<dbReference type="AlphaFoldDB" id="A0A1F5FFH6"/>
<dbReference type="PANTHER" id="PTHR43298:SF2">
    <property type="entry name" value="FMN_FAD EXPORTER YEEO-RELATED"/>
    <property type="match status" value="1"/>
</dbReference>
<keyword evidence="2" id="KW-0813">Transport</keyword>
<dbReference type="EMBL" id="MFAF01000039">
    <property type="protein sequence ID" value="OGD78356.1"/>
    <property type="molecule type" value="Genomic_DNA"/>
</dbReference>
<dbReference type="GO" id="GO:0015297">
    <property type="term" value="F:antiporter activity"/>
    <property type="evidence" value="ECO:0007669"/>
    <property type="project" value="UniProtKB-KW"/>
</dbReference>
<dbReference type="NCBIfam" id="TIGR00797">
    <property type="entry name" value="matE"/>
    <property type="match status" value="1"/>
</dbReference>
<dbReference type="PIRSF" id="PIRSF006603">
    <property type="entry name" value="DinF"/>
    <property type="match status" value="1"/>
</dbReference>
<evidence type="ECO:0000256" key="7">
    <source>
        <dbReference type="ARBA" id="ARBA00023065"/>
    </source>
</evidence>
<keyword evidence="7" id="KW-0406">Ion transport</keyword>
<dbReference type="GO" id="GO:0006811">
    <property type="term" value="P:monoatomic ion transport"/>
    <property type="evidence" value="ECO:0007669"/>
    <property type="project" value="UniProtKB-KW"/>
</dbReference>
<feature type="transmembrane region" description="Helical" evidence="10">
    <location>
        <begin position="113"/>
        <end position="139"/>
    </location>
</feature>
<evidence type="ECO:0000256" key="9">
    <source>
        <dbReference type="ARBA" id="ARBA00031636"/>
    </source>
</evidence>
<dbReference type="InterPro" id="IPR048279">
    <property type="entry name" value="MdtK-like"/>
</dbReference>
<evidence type="ECO:0000313" key="11">
    <source>
        <dbReference type="EMBL" id="OGD78356.1"/>
    </source>
</evidence>
<feature type="non-terminal residue" evidence="11">
    <location>
        <position position="1"/>
    </location>
</feature>
<proteinExistence type="predicted"/>
<evidence type="ECO:0000256" key="10">
    <source>
        <dbReference type="SAM" id="Phobius"/>
    </source>
</evidence>
<organism evidence="11 12">
    <name type="scientific">Candidatus Coatesbacteria bacterium RBG_13_66_14</name>
    <dbReference type="NCBI Taxonomy" id="1817816"/>
    <lineage>
        <taxon>Bacteria</taxon>
        <taxon>Candidatus Coatesiibacteriota</taxon>
    </lineage>
</organism>
<evidence type="ECO:0000256" key="6">
    <source>
        <dbReference type="ARBA" id="ARBA00022989"/>
    </source>
</evidence>
<dbReference type="GO" id="GO:0005886">
    <property type="term" value="C:plasma membrane"/>
    <property type="evidence" value="ECO:0007669"/>
    <property type="project" value="UniProtKB-SubCell"/>
</dbReference>
<comment type="caution">
    <text evidence="11">The sequence shown here is derived from an EMBL/GenBank/DDBJ whole genome shotgun (WGS) entry which is preliminary data.</text>
</comment>
<sequence>WGQRDRDGARFIGGQSMLIALGFGLFLSAVGPFLLPLLLSLYRAEPAVMADAASYMRILCYAGLPWVVTMVGASVMRGFGDNVRPLVITLIANVLNVAFNYVFIYGLGPIEPMGVAGAAVGSSLSMTVAGIATVVILYFGFTKERLKTGETIRPDWSAVRRIFHVGTPAMFEQGVFRVGQMVSIWIVSQLGTVALAANQVGIQVESLSFMPGWGLALASTTLVGQYLGAGEPELAEKAGRRSAVVALVLMGAMGVVFALFAKDLVGVFIDESATGVKLLHTGAAALAHTGQGWFEKVPALFPPAPSGQVLSTGAVLITIAALEQPALAIMMPLTGGLRGAGDTRWTLALAVIGFWGLRIPFSLLAVFVFKWGIVGFWALSVLAFYIRAGLSYWRFAGGKWKGLKV</sequence>
<keyword evidence="3" id="KW-0050">Antiport</keyword>
<feature type="transmembrane region" description="Helical" evidence="10">
    <location>
        <begin position="243"/>
        <end position="261"/>
    </location>
</feature>
<name>A0A1F5FFH6_9BACT</name>
<dbReference type="InterPro" id="IPR002528">
    <property type="entry name" value="MATE_fam"/>
</dbReference>
<gene>
    <name evidence="11" type="ORF">A2Y64_00075</name>
</gene>
<protein>
    <recommendedName>
        <fullName evidence="9">Multidrug-efflux transporter</fullName>
    </recommendedName>
</protein>
<feature type="transmembrane region" description="Helical" evidence="10">
    <location>
        <begin position="345"/>
        <end position="369"/>
    </location>
</feature>
<keyword evidence="6 10" id="KW-1133">Transmembrane helix</keyword>
<dbReference type="InterPro" id="IPR050222">
    <property type="entry name" value="MATE_MdtK"/>
</dbReference>
<reference evidence="11 12" key="1">
    <citation type="journal article" date="2016" name="Nat. Commun.">
        <title>Thousands of microbial genomes shed light on interconnected biogeochemical processes in an aquifer system.</title>
        <authorList>
            <person name="Anantharaman K."/>
            <person name="Brown C.T."/>
            <person name="Hug L.A."/>
            <person name="Sharon I."/>
            <person name="Castelle C.J."/>
            <person name="Probst A.J."/>
            <person name="Thomas B.C."/>
            <person name="Singh A."/>
            <person name="Wilkins M.J."/>
            <person name="Karaoz U."/>
            <person name="Brodie E.L."/>
            <person name="Williams K.H."/>
            <person name="Hubbard S.S."/>
            <person name="Banfield J.F."/>
        </authorList>
    </citation>
    <scope>NUCLEOTIDE SEQUENCE [LARGE SCALE GENOMIC DNA]</scope>
</reference>
<evidence type="ECO:0000256" key="1">
    <source>
        <dbReference type="ARBA" id="ARBA00004651"/>
    </source>
</evidence>
<feature type="transmembrane region" description="Helical" evidence="10">
    <location>
        <begin position="375"/>
        <end position="395"/>
    </location>
</feature>
<comment type="subcellular location">
    <subcellularLocation>
        <location evidence="1">Cell membrane</location>
        <topology evidence="1">Multi-pass membrane protein</topology>
    </subcellularLocation>
</comment>
<evidence type="ECO:0000256" key="4">
    <source>
        <dbReference type="ARBA" id="ARBA00022475"/>
    </source>
</evidence>
<evidence type="ECO:0000313" key="12">
    <source>
        <dbReference type="Proteomes" id="UP000177187"/>
    </source>
</evidence>